<evidence type="ECO:0000256" key="1">
    <source>
        <dbReference type="ARBA" id="ARBA00009410"/>
    </source>
</evidence>
<dbReference type="Gene3D" id="3.50.50.60">
    <property type="entry name" value="FAD/NAD(P)-binding domain"/>
    <property type="match status" value="2"/>
</dbReference>
<feature type="domain" description="FAD dependent oxidoreductase" evidence="3">
    <location>
        <begin position="65"/>
        <end position="460"/>
    </location>
</feature>
<proteinExistence type="inferred from homology"/>
<keyword evidence="2" id="KW-0560">Oxidoreductase</keyword>
<evidence type="ECO:0000313" key="4">
    <source>
        <dbReference type="EMBL" id="NHO33803.1"/>
    </source>
</evidence>
<sequence length="483" mass="51278">MFRAARQCADIQHGRRRRLWRAVGPSGRDAATRRTVRTGGAQRMSGTDGAAYDAAFQGGLPERVDCVVVGGGIVGVFAALDLARAGRSVLLCEKGGIGLEQSGRNWGWCRTMGRAAAEIPLSREALDRWRTLEPDAGVDVGFRQCGTLYLAKSAADLRRYGRWIETAATRGHHDTTLLDAREVETFLPPGSAPWAGGMHTSSDGRAEPGRAAPVVAGLAVRAGAMIRTGCAVRGVETHGGRVQAVVTEHGRVACGQVLVAGGVWSRLLLQGIGLSLPQLGVISTAARTAPTAAGADIPDCAVGGPDFAYRRRDDGGYTIARRGVARHDLSRGSLALGPRFMKSWLGGSDKIRFRPDWSGQTSTLIGSKSVLGERSVFEQCRTLDPAPEHDVMRQGLRRLVRNISSFEGVRIAQTWAGMIDVLPDAVPVIDRSRMIEGLYIATGFSGHGFGIAPAAGNLICHIMCGQAPTVDPAPFAAARHGTH</sequence>
<keyword evidence="5" id="KW-1185">Reference proteome</keyword>
<dbReference type="Proteomes" id="UP000615326">
    <property type="component" value="Unassembled WGS sequence"/>
</dbReference>
<accession>A0ABX0KDC0</accession>
<dbReference type="Gene3D" id="3.30.9.10">
    <property type="entry name" value="D-Amino Acid Oxidase, subunit A, domain 2"/>
    <property type="match status" value="2"/>
</dbReference>
<name>A0ABX0KDC0_9PROT</name>
<comment type="caution">
    <text evidence="4">The sequence shown here is derived from an EMBL/GenBank/DDBJ whole genome shotgun (WGS) entry which is preliminary data.</text>
</comment>
<dbReference type="PANTHER" id="PTHR13847:SF280">
    <property type="entry name" value="D-AMINO ACID DEHYDROGENASE"/>
    <property type="match status" value="1"/>
</dbReference>
<dbReference type="Pfam" id="PF01266">
    <property type="entry name" value="DAO"/>
    <property type="match status" value="1"/>
</dbReference>
<dbReference type="InterPro" id="IPR036188">
    <property type="entry name" value="FAD/NAD-bd_sf"/>
</dbReference>
<protein>
    <submittedName>
        <fullName evidence="4">FAD-dependent oxidoreductase</fullName>
    </submittedName>
</protein>
<organism evidence="4 5">
    <name type="scientific">Acetobacter fallax</name>
    <dbReference type="NCBI Taxonomy" id="1737473"/>
    <lineage>
        <taxon>Bacteria</taxon>
        <taxon>Pseudomonadati</taxon>
        <taxon>Pseudomonadota</taxon>
        <taxon>Alphaproteobacteria</taxon>
        <taxon>Acetobacterales</taxon>
        <taxon>Acetobacteraceae</taxon>
        <taxon>Acetobacter</taxon>
    </lineage>
</organism>
<evidence type="ECO:0000259" key="3">
    <source>
        <dbReference type="Pfam" id="PF01266"/>
    </source>
</evidence>
<evidence type="ECO:0000313" key="5">
    <source>
        <dbReference type="Proteomes" id="UP000615326"/>
    </source>
</evidence>
<reference evidence="4 5" key="1">
    <citation type="journal article" date="2020" name="Int. J. Syst. Evol. Microbiol.">
        <title>Novel acetic acid bacteria from cider fermentations: Acetobacter conturbans sp. nov. and Acetobacter fallax sp. nov.</title>
        <authorList>
            <person name="Sombolestani A.S."/>
            <person name="Cleenwerck I."/>
            <person name="Cnockaert M."/>
            <person name="Borremans W."/>
            <person name="Wieme A.D."/>
            <person name="De Vuyst L."/>
            <person name="Vandamme P."/>
        </authorList>
    </citation>
    <scope>NUCLEOTIDE SEQUENCE [LARGE SCALE GENOMIC DNA]</scope>
    <source>
        <strain evidence="4 5">LMG 1637</strain>
    </source>
</reference>
<gene>
    <name evidence="4" type="ORF">GOB84_14835</name>
</gene>
<dbReference type="PANTHER" id="PTHR13847">
    <property type="entry name" value="SARCOSINE DEHYDROGENASE-RELATED"/>
    <property type="match status" value="1"/>
</dbReference>
<evidence type="ECO:0000256" key="2">
    <source>
        <dbReference type="ARBA" id="ARBA00023002"/>
    </source>
</evidence>
<comment type="similarity">
    <text evidence="1">Belongs to the DadA oxidoreductase family.</text>
</comment>
<dbReference type="EMBL" id="WOSW01000039">
    <property type="protein sequence ID" value="NHO33803.1"/>
    <property type="molecule type" value="Genomic_DNA"/>
</dbReference>
<dbReference type="InterPro" id="IPR006076">
    <property type="entry name" value="FAD-dep_OxRdtase"/>
</dbReference>
<dbReference type="SUPFAM" id="SSF51905">
    <property type="entry name" value="FAD/NAD(P)-binding domain"/>
    <property type="match status" value="1"/>
</dbReference>